<dbReference type="InParanoid" id="A0A167NIU0"/>
<dbReference type="GO" id="GO:0005739">
    <property type="term" value="C:mitochondrion"/>
    <property type="evidence" value="ECO:0007669"/>
    <property type="project" value="TreeGrafter"/>
</dbReference>
<gene>
    <name evidence="3" type="ORF">PHYBLDRAFT_132104</name>
</gene>
<keyword evidence="2" id="KW-0812">Transmembrane</keyword>
<dbReference type="Proteomes" id="UP000077315">
    <property type="component" value="Unassembled WGS sequence"/>
</dbReference>
<dbReference type="AlphaFoldDB" id="A0A167NIU0"/>
<dbReference type="VEuPathDB" id="FungiDB:PHYBLDRAFT_132104"/>
<sequence>MTVNLLTVLNHQLFNVGFFFFTRQMIKTFHWDNPEYVPLIRAIYLVTQVCIIGIGYWLIAVVRKKNDHTVLRYVEASNSGWDGTGGEDQLVNTTNLDYDVAEIKKNIKQAFTGIAIVAFLHLQFHYVQPIIVQSVLGFKTFLLTKEARIHVWGEKTVGDLRRPFRIESPLGIFPEKRQPKVDQGSIKRAEKALKGK</sequence>
<dbReference type="RefSeq" id="XP_018294060.1">
    <property type="nucleotide sequence ID" value="XM_018429468.1"/>
</dbReference>
<feature type="region of interest" description="Disordered" evidence="1">
    <location>
        <begin position="175"/>
        <end position="196"/>
    </location>
</feature>
<dbReference type="GO" id="GO:0005783">
    <property type="term" value="C:endoplasmic reticulum"/>
    <property type="evidence" value="ECO:0007669"/>
    <property type="project" value="InterPro"/>
</dbReference>
<organism evidence="3 4">
    <name type="scientific">Phycomyces blakesleeanus (strain ATCC 8743b / DSM 1359 / FGSC 10004 / NBRC 33097 / NRRL 1555)</name>
    <dbReference type="NCBI Taxonomy" id="763407"/>
    <lineage>
        <taxon>Eukaryota</taxon>
        <taxon>Fungi</taxon>
        <taxon>Fungi incertae sedis</taxon>
        <taxon>Mucoromycota</taxon>
        <taxon>Mucoromycotina</taxon>
        <taxon>Mucoromycetes</taxon>
        <taxon>Mucorales</taxon>
        <taxon>Phycomycetaceae</taxon>
        <taxon>Phycomyces</taxon>
    </lineage>
</organism>
<dbReference type="PANTHER" id="PTHR28112:SF1">
    <property type="entry name" value="SRP-INDEPENDENT TARGETING PROTEIN 3"/>
    <property type="match status" value="1"/>
</dbReference>
<dbReference type="PANTHER" id="PTHR28112">
    <property type="entry name" value="SRP-INDEPENDENT TARGETING PROTEIN 3"/>
    <property type="match status" value="1"/>
</dbReference>
<evidence type="ECO:0008006" key="5">
    <source>
        <dbReference type="Google" id="ProtNLM"/>
    </source>
</evidence>
<evidence type="ECO:0000256" key="1">
    <source>
        <dbReference type="SAM" id="MobiDB-lite"/>
    </source>
</evidence>
<dbReference type="OrthoDB" id="18139at2759"/>
<dbReference type="GeneID" id="28990374"/>
<dbReference type="EMBL" id="KV440976">
    <property type="protein sequence ID" value="OAD76020.1"/>
    <property type="molecule type" value="Genomic_DNA"/>
</dbReference>
<dbReference type="InterPro" id="IPR012098">
    <property type="entry name" value="SND3_fun"/>
</dbReference>
<accession>A0A167NIU0</accession>
<feature type="transmembrane region" description="Helical" evidence="2">
    <location>
        <begin position="42"/>
        <end position="62"/>
    </location>
</feature>
<keyword evidence="2" id="KW-1133">Transmembrane helix</keyword>
<evidence type="ECO:0000313" key="4">
    <source>
        <dbReference type="Proteomes" id="UP000077315"/>
    </source>
</evidence>
<dbReference type="GO" id="GO:0045047">
    <property type="term" value="P:protein targeting to ER"/>
    <property type="evidence" value="ECO:0007669"/>
    <property type="project" value="InterPro"/>
</dbReference>
<evidence type="ECO:0000313" key="3">
    <source>
        <dbReference type="EMBL" id="OAD76020.1"/>
    </source>
</evidence>
<proteinExistence type="predicted"/>
<keyword evidence="2" id="KW-0472">Membrane</keyword>
<evidence type="ECO:0000256" key="2">
    <source>
        <dbReference type="SAM" id="Phobius"/>
    </source>
</evidence>
<reference evidence="4" key="1">
    <citation type="submission" date="2015-06" db="EMBL/GenBank/DDBJ databases">
        <title>Expansion of signal transduction pathways in fungi by whole-genome duplication.</title>
        <authorList>
            <consortium name="DOE Joint Genome Institute"/>
            <person name="Corrochano L.M."/>
            <person name="Kuo A."/>
            <person name="Marcet-Houben M."/>
            <person name="Polaino S."/>
            <person name="Salamov A."/>
            <person name="Villalobos J.M."/>
            <person name="Alvarez M.I."/>
            <person name="Avalos J."/>
            <person name="Benito E.P."/>
            <person name="Benoit I."/>
            <person name="Burger G."/>
            <person name="Camino L.P."/>
            <person name="Canovas D."/>
            <person name="Cerda-Olmedo E."/>
            <person name="Cheng J.-F."/>
            <person name="Dominguez A."/>
            <person name="Elias M."/>
            <person name="Eslava A.P."/>
            <person name="Glaser F."/>
            <person name="Grimwood J."/>
            <person name="Gutierrez G."/>
            <person name="Heitman J."/>
            <person name="Henrissat B."/>
            <person name="Iturriaga E.A."/>
            <person name="Lang B.F."/>
            <person name="Lavin J.L."/>
            <person name="Lee S."/>
            <person name="Li W."/>
            <person name="Lindquist E."/>
            <person name="Lopez-Garcia S."/>
            <person name="Luque E.M."/>
            <person name="Marcos A.T."/>
            <person name="Martin J."/>
            <person name="McCluskey K."/>
            <person name="Medina H.R."/>
            <person name="Miralles-Duran A."/>
            <person name="Miyazaki A."/>
            <person name="Munoz-Torres E."/>
            <person name="Oguiza J.A."/>
            <person name="Ohm R."/>
            <person name="Olmedo M."/>
            <person name="Orejas M."/>
            <person name="Ortiz-Castellanos L."/>
            <person name="Pisabarro A.G."/>
            <person name="Rodriguez-Romero J."/>
            <person name="Ruiz-Herrera J."/>
            <person name="Ruiz-Vazquez R."/>
            <person name="Sanz C."/>
            <person name="Schackwitz W."/>
            <person name="Schmutz J."/>
            <person name="Shahriari M."/>
            <person name="Shelest E."/>
            <person name="Silva-Franco F."/>
            <person name="Soanes D."/>
            <person name="Syed K."/>
            <person name="Tagua V.G."/>
            <person name="Talbot N.J."/>
            <person name="Thon M."/>
            <person name="De vries R.P."/>
            <person name="Wiebenga A."/>
            <person name="Yadav J.S."/>
            <person name="Braun E.L."/>
            <person name="Baker S."/>
            <person name="Garre V."/>
            <person name="Horwitz B."/>
            <person name="Torres-Martinez S."/>
            <person name="Idnurm A."/>
            <person name="Herrera-Estrella A."/>
            <person name="Gabaldon T."/>
            <person name="Grigoriev I.V."/>
        </authorList>
    </citation>
    <scope>NUCLEOTIDE SEQUENCE [LARGE SCALE GENOMIC DNA]</scope>
    <source>
        <strain evidence="4">NRRL 1555(-)</strain>
    </source>
</reference>
<name>A0A167NIU0_PHYB8</name>
<dbReference type="Pfam" id="PF10032">
    <property type="entry name" value="Pho88"/>
    <property type="match status" value="1"/>
</dbReference>
<dbReference type="STRING" id="763407.A0A167NIU0"/>
<keyword evidence="4" id="KW-1185">Reference proteome</keyword>
<protein>
    <recommendedName>
        <fullName evidence="5">Inorganic phosphate transporter</fullName>
    </recommendedName>
</protein>
<dbReference type="FunCoup" id="A0A167NIU0">
    <property type="interactions" value="147"/>
</dbReference>